<evidence type="ECO:0000313" key="5">
    <source>
        <dbReference type="Proteomes" id="UP000039865"/>
    </source>
</evidence>
<keyword evidence="2" id="KW-0472">Membrane</keyword>
<name>A0A078A2Y7_STYLE</name>
<dbReference type="AlphaFoldDB" id="A0A078A2Y7"/>
<protein>
    <recommendedName>
        <fullName evidence="6">Transmembrane protein</fullName>
    </recommendedName>
</protein>
<reference evidence="4 5" key="1">
    <citation type="submission" date="2014-06" db="EMBL/GenBank/DDBJ databases">
        <authorList>
            <person name="Swart Estienne"/>
        </authorList>
    </citation>
    <scope>NUCLEOTIDE SEQUENCE [LARGE SCALE GENOMIC DNA]</scope>
    <source>
        <strain evidence="4 5">130c</strain>
    </source>
</reference>
<keyword evidence="2" id="KW-0812">Transmembrane</keyword>
<feature type="signal peptide" evidence="3">
    <location>
        <begin position="1"/>
        <end position="24"/>
    </location>
</feature>
<dbReference type="EMBL" id="CCKQ01005039">
    <property type="protein sequence ID" value="CDW76192.1"/>
    <property type="molecule type" value="Genomic_DNA"/>
</dbReference>
<dbReference type="InParanoid" id="A0A078A2Y7"/>
<gene>
    <name evidence="4" type="primary">Contig8601.g9183</name>
    <name evidence="4" type="ORF">STYLEM_5191</name>
</gene>
<keyword evidence="3" id="KW-0732">Signal</keyword>
<organism evidence="4 5">
    <name type="scientific">Stylonychia lemnae</name>
    <name type="common">Ciliate</name>
    <dbReference type="NCBI Taxonomy" id="5949"/>
    <lineage>
        <taxon>Eukaryota</taxon>
        <taxon>Sar</taxon>
        <taxon>Alveolata</taxon>
        <taxon>Ciliophora</taxon>
        <taxon>Intramacronucleata</taxon>
        <taxon>Spirotrichea</taxon>
        <taxon>Stichotrichia</taxon>
        <taxon>Sporadotrichida</taxon>
        <taxon>Oxytrichidae</taxon>
        <taxon>Stylonychinae</taxon>
        <taxon>Stylonychia</taxon>
    </lineage>
</organism>
<feature type="transmembrane region" description="Helical" evidence="2">
    <location>
        <begin position="252"/>
        <end position="273"/>
    </location>
</feature>
<feature type="coiled-coil region" evidence="1">
    <location>
        <begin position="59"/>
        <end position="103"/>
    </location>
</feature>
<evidence type="ECO:0000256" key="3">
    <source>
        <dbReference type="SAM" id="SignalP"/>
    </source>
</evidence>
<evidence type="ECO:0000256" key="1">
    <source>
        <dbReference type="SAM" id="Coils"/>
    </source>
</evidence>
<evidence type="ECO:0000313" key="4">
    <source>
        <dbReference type="EMBL" id="CDW76192.1"/>
    </source>
</evidence>
<proteinExistence type="predicted"/>
<dbReference type="Proteomes" id="UP000039865">
    <property type="component" value="Unassembled WGS sequence"/>
</dbReference>
<accession>A0A078A2Y7</accession>
<sequence>MLILNGRVILLHALSFRCLIQCKCDKTLRDYSLNITEQKIDNLDGLEFNVQDQLKYFNLDRAREALFEAKDKYIELRREERTLKKYEAKFKRLQQLNQTATELIKKTIIDYEHCDMNCGINCIRPKLEFPSIVLCLNQQCSCQLISNPDEIIDRYENRVVDAEPYLIEDQFEGEVDKTNDIYNISKPTTLFQSICNYTCLEECDSIRQFLEEDSYKYCIQKDCDCDYEQQILVQSQNQENLVEGFSPQNQKIFLMLTFLTIIISLAIGVSITYKPLKQRLQVPKLVNKLTSLPNKVKANIDKKNADKFKPCKNNSTSKVK</sequence>
<evidence type="ECO:0000256" key="2">
    <source>
        <dbReference type="SAM" id="Phobius"/>
    </source>
</evidence>
<keyword evidence="5" id="KW-1185">Reference proteome</keyword>
<evidence type="ECO:0008006" key="6">
    <source>
        <dbReference type="Google" id="ProtNLM"/>
    </source>
</evidence>
<feature type="chain" id="PRO_5001729228" description="Transmembrane protein" evidence="3">
    <location>
        <begin position="25"/>
        <end position="320"/>
    </location>
</feature>
<keyword evidence="2" id="KW-1133">Transmembrane helix</keyword>
<keyword evidence="1" id="KW-0175">Coiled coil</keyword>